<comment type="caution">
    <text evidence="1">The sequence shown here is derived from an EMBL/GenBank/DDBJ whole genome shotgun (WGS) entry which is preliminary data.</text>
</comment>
<name>A0ABR7T737_HELCL</name>
<dbReference type="Proteomes" id="UP000617402">
    <property type="component" value="Unassembled WGS sequence"/>
</dbReference>
<sequence>MARTIDMKLINKTALLCDLDPSEESLARLLELMAPVVEHTARKYAQLTGLELELIISELKEVVWKASVGYNGRSAFTQRFHSFAKDKEIDLIRYCCRLKRSLCTEVSMDAPMPMEKDSTYANVIEDKYNLEEEVIAKVDIEKKLAGFARTNEQASKILELMRLGFENEEIAKFLGEAEYSPKVRQKVSRARKAFREYLAS</sequence>
<evidence type="ECO:0000313" key="2">
    <source>
        <dbReference type="Proteomes" id="UP000617402"/>
    </source>
</evidence>
<protein>
    <submittedName>
        <fullName evidence="1">Uncharacterized protein</fullName>
    </submittedName>
</protein>
<organism evidence="1 2">
    <name type="scientific">Heliobacterium chlorum</name>
    <dbReference type="NCBI Taxonomy" id="2698"/>
    <lineage>
        <taxon>Bacteria</taxon>
        <taxon>Bacillati</taxon>
        <taxon>Bacillota</taxon>
        <taxon>Clostridia</taxon>
        <taxon>Eubacteriales</taxon>
        <taxon>Heliobacteriaceae</taxon>
        <taxon>Heliobacterium</taxon>
    </lineage>
</organism>
<accession>A0ABR7T737</accession>
<keyword evidence="2" id="KW-1185">Reference proteome</keyword>
<evidence type="ECO:0000313" key="1">
    <source>
        <dbReference type="EMBL" id="MBC9785917.1"/>
    </source>
</evidence>
<gene>
    <name evidence="1" type="ORF">H1S01_15635</name>
</gene>
<dbReference type="EMBL" id="JACVHF010000021">
    <property type="protein sequence ID" value="MBC9785917.1"/>
    <property type="molecule type" value="Genomic_DNA"/>
</dbReference>
<reference evidence="1 2" key="1">
    <citation type="submission" date="2020-07" db="EMBL/GenBank/DDBJ databases">
        <title>Draft whole-genome sequence of Heliobacterium chlorum DSM 3682, type strain.</title>
        <authorList>
            <person name="Kyndt J.A."/>
            <person name="Meyer T.E."/>
            <person name="Imhoff J.F."/>
        </authorList>
    </citation>
    <scope>NUCLEOTIDE SEQUENCE [LARGE SCALE GENOMIC DNA]</scope>
    <source>
        <strain evidence="1 2">DSM 3682</strain>
    </source>
</reference>
<proteinExistence type="predicted"/>
<dbReference type="RefSeq" id="WP_188041350.1">
    <property type="nucleotide sequence ID" value="NZ_JACVHF010000021.1"/>
</dbReference>